<comment type="caution">
    <text evidence="1">The sequence shown here is derived from an EMBL/GenBank/DDBJ whole genome shotgun (WGS) entry which is preliminary data.</text>
</comment>
<gene>
    <name evidence="1" type="ORF">MML48_3g00018982</name>
</gene>
<dbReference type="Proteomes" id="UP001056778">
    <property type="component" value="Chromosome 3"/>
</dbReference>
<dbReference type="EMBL" id="CM043017">
    <property type="protein sequence ID" value="KAI4464792.1"/>
    <property type="molecule type" value="Genomic_DNA"/>
</dbReference>
<keyword evidence="2" id="KW-1185">Reference proteome</keyword>
<accession>A0ACB9TDF0</accession>
<proteinExistence type="predicted"/>
<reference evidence="1" key="1">
    <citation type="submission" date="2022-04" db="EMBL/GenBank/DDBJ databases">
        <title>Chromosome-scale genome assembly of Holotrichia oblita Faldermann.</title>
        <authorList>
            <person name="Rongchong L."/>
        </authorList>
    </citation>
    <scope>NUCLEOTIDE SEQUENCE</scope>
    <source>
        <strain evidence="1">81SQS9</strain>
    </source>
</reference>
<protein>
    <submittedName>
        <fullName evidence="1">Katanin p80 subunit</fullName>
    </submittedName>
</protein>
<name>A0ACB9TDF0_HOLOL</name>
<organism evidence="1 2">
    <name type="scientific">Holotrichia oblita</name>
    <name type="common">Chafer beetle</name>
    <dbReference type="NCBI Taxonomy" id="644536"/>
    <lineage>
        <taxon>Eukaryota</taxon>
        <taxon>Metazoa</taxon>
        <taxon>Ecdysozoa</taxon>
        <taxon>Arthropoda</taxon>
        <taxon>Hexapoda</taxon>
        <taxon>Insecta</taxon>
        <taxon>Pterygota</taxon>
        <taxon>Neoptera</taxon>
        <taxon>Endopterygota</taxon>
        <taxon>Coleoptera</taxon>
        <taxon>Polyphaga</taxon>
        <taxon>Scarabaeiformia</taxon>
        <taxon>Scarabaeidae</taxon>
        <taxon>Melolonthinae</taxon>
        <taxon>Holotrichia</taxon>
    </lineage>
</organism>
<evidence type="ECO:0000313" key="2">
    <source>
        <dbReference type="Proteomes" id="UP001056778"/>
    </source>
</evidence>
<evidence type="ECO:0000313" key="1">
    <source>
        <dbReference type="EMBL" id="KAI4464792.1"/>
    </source>
</evidence>
<sequence>MASLTKRSWKLQEFVAHNANVNCLALGHKSGRVMVTGGDDKKVNLWAIGKQSCFMSLSGHTTPVECVQFNHVEELVCAGSRGGAIKVWDLEAAKLVRTLTGHRESIKCVDFHPYGDFLASGSGDMTIRIWDSRKKGCIFTYPGHKGRVNSLKFSPDGQWIASGGEDASVKIWDLRVGRVLREFKDHINSVTCVEFHPHEFLLASGSVDRTVNFSDLENFNLVSSEHDLGSVRCVCFNPDGECLFTGVRDHLKVVGWEPNRLYDSEPTMWGRICDISTAQNQLTFIEYKSKIKSKARQNLVECRGTGGGPKMVKPLTDIEERLMGLIGKVTCSGDPSLPEVGLPPSTVQAVSEAFLKEIPVILETAGPSGNTEEKENIPKRKSQKRKGKHFIHVGASFHLTNVMIYVVDLKKVHPLGRTTSEIPSPFTTNQSIRKSFSKAEKPVGLRNKTSIDVKTIEESTSGTDPEEESFADITNLTDYNEIFRGRSLTRTPPLEPEPFTIISDNSEIPMDPTQPQILEDEQWENFKALSLDSRINCPESPQPIKSSTTYSRSKSNLDQVYSSRVSKQEVQDVPSNKQKAQSNHKPNYQRQSSRENAAEKNHRNNLIKHSASDANISKSSNISSTKIVSRKNSFSKTSRNLSVPNVNVSKIPLNSSRNERSVPKSIHIISNSPVDSYSSPKISPDESSQDDDFVPVSIDRPVGLDLDDFLPKSHQPFGMQQQLPDMSETEVLGIFLRGHEPMMAVLSTRHRGLKIVFSQYRNKDIKAAFETAISLNDLAVIVDMLSVINQKYTIWSLDLCVLLLPKIEELLLSKFET</sequence>